<protein>
    <recommendedName>
        <fullName evidence="8">ATP synthase subunit delta</fullName>
    </recommendedName>
    <alternativeName>
        <fullName evidence="8">ATP synthase F(1) sector subunit delta</fullName>
    </alternativeName>
    <alternativeName>
        <fullName evidence="8">F-type ATPase subunit delta</fullName>
        <shortName evidence="8">F-ATPase subunit delta</shortName>
    </alternativeName>
</protein>
<dbReference type="PRINTS" id="PR00125">
    <property type="entry name" value="ATPASEDELTA"/>
</dbReference>
<keyword evidence="2 8" id="KW-0813">Transport</keyword>
<dbReference type="PROSITE" id="PS00389">
    <property type="entry name" value="ATPASE_DELTA"/>
    <property type="match status" value="1"/>
</dbReference>
<evidence type="ECO:0000256" key="8">
    <source>
        <dbReference type="HAMAP-Rule" id="MF_01416"/>
    </source>
</evidence>
<dbReference type="InterPro" id="IPR026015">
    <property type="entry name" value="ATP_synth_OSCP/delta_N_sf"/>
</dbReference>
<dbReference type="HAMAP" id="MF_01416">
    <property type="entry name" value="ATP_synth_delta_bact"/>
    <property type="match status" value="1"/>
</dbReference>
<dbReference type="Gene3D" id="1.10.520.20">
    <property type="entry name" value="N-terminal domain of the delta subunit of the F1F0-ATP synthase"/>
    <property type="match status" value="1"/>
</dbReference>
<dbReference type="Proteomes" id="UP001225598">
    <property type="component" value="Chromosome"/>
</dbReference>
<keyword evidence="4 8" id="KW-0406">Ion transport</keyword>
<comment type="similarity">
    <text evidence="8">Belongs to the ATPase delta chain family.</text>
</comment>
<comment type="function">
    <text evidence="8">F(1)F(0) ATP synthase produces ATP from ADP in the presence of a proton or sodium gradient. F-type ATPases consist of two structural domains, F(1) containing the extramembraneous catalytic core and F(0) containing the membrane proton channel, linked together by a central stalk and a peripheral stalk. During catalysis, ATP synthesis in the catalytic domain of F(1) is coupled via a rotary mechanism of the central stalk subunits to proton translocation.</text>
</comment>
<dbReference type="NCBIfam" id="TIGR01145">
    <property type="entry name" value="ATP_synt_delta"/>
    <property type="match status" value="1"/>
</dbReference>
<evidence type="ECO:0000313" key="9">
    <source>
        <dbReference type="EMBL" id="WIM68635.1"/>
    </source>
</evidence>
<dbReference type="RefSeq" id="WP_284826302.1">
    <property type="nucleotide sequence ID" value="NZ_CP126969.1"/>
</dbReference>
<accession>A0ABY8VIP9</accession>
<proteinExistence type="inferred from homology"/>
<evidence type="ECO:0000256" key="4">
    <source>
        <dbReference type="ARBA" id="ARBA00023065"/>
    </source>
</evidence>
<evidence type="ECO:0000256" key="2">
    <source>
        <dbReference type="ARBA" id="ARBA00022448"/>
    </source>
</evidence>
<keyword evidence="10" id="KW-1185">Reference proteome</keyword>
<organism evidence="9 10">
    <name type="scientific">Corynebacterium breve</name>
    <dbReference type="NCBI Taxonomy" id="3049799"/>
    <lineage>
        <taxon>Bacteria</taxon>
        <taxon>Bacillati</taxon>
        <taxon>Actinomycetota</taxon>
        <taxon>Actinomycetes</taxon>
        <taxon>Mycobacteriales</taxon>
        <taxon>Corynebacteriaceae</taxon>
        <taxon>Corynebacterium</taxon>
    </lineage>
</organism>
<dbReference type="InterPro" id="IPR000711">
    <property type="entry name" value="ATPase_OSCP/dsu"/>
</dbReference>
<evidence type="ECO:0000256" key="7">
    <source>
        <dbReference type="ARBA" id="ARBA00023310"/>
    </source>
</evidence>
<dbReference type="PANTHER" id="PTHR11910">
    <property type="entry name" value="ATP SYNTHASE DELTA CHAIN"/>
    <property type="match status" value="1"/>
</dbReference>
<sequence length="274" mass="29760">MRAASREALAQVAEHLDGMLRNADNVVALAAQTGTEIFDTVEALDADRALRIAVAESSWQPTQRVGVMEQIFGGKVADSTLEVLRAAAERYWSTPREMRTGLVALGRRALLRGAEAQGQLWQVEEELFQLSRVLDREGELTQLLSDRTETAERKRGLLASVLYGKVTPITETLAQQVIGRPEHNPAGDMKSLAAEAAALSGRQVAHVVSAGELNEGQRTAVAEKLGRIYGQEMSIHAEVDPSLLGGMIIRVGDELIDGSTRGKLTRLRDNLVTN</sequence>
<keyword evidence="7 8" id="KW-0066">ATP synthesis</keyword>
<dbReference type="Pfam" id="PF00213">
    <property type="entry name" value="OSCP"/>
    <property type="match status" value="1"/>
</dbReference>
<comment type="subcellular location">
    <subcellularLocation>
        <location evidence="8">Cell membrane</location>
        <topology evidence="8">Peripheral membrane protein</topology>
    </subcellularLocation>
    <subcellularLocation>
        <location evidence="1">Membrane</location>
    </subcellularLocation>
</comment>
<evidence type="ECO:0000313" key="10">
    <source>
        <dbReference type="Proteomes" id="UP001225598"/>
    </source>
</evidence>
<name>A0ABY8VIP9_9CORY</name>
<keyword evidence="3 8" id="KW-0375">Hydrogen ion transport</keyword>
<evidence type="ECO:0000256" key="5">
    <source>
        <dbReference type="ARBA" id="ARBA00023136"/>
    </source>
</evidence>
<keyword evidence="6 8" id="KW-0139">CF(1)</keyword>
<evidence type="ECO:0000256" key="3">
    <source>
        <dbReference type="ARBA" id="ARBA00022781"/>
    </source>
</evidence>
<keyword evidence="5 8" id="KW-0472">Membrane</keyword>
<dbReference type="NCBIfam" id="NF009967">
    <property type="entry name" value="PRK13430.1"/>
    <property type="match status" value="1"/>
</dbReference>
<comment type="function">
    <text evidence="8">This protein is part of the stalk that links CF(0) to CF(1). It either transmits conformational changes from CF(0) to CF(1) or is implicated in proton conduction.</text>
</comment>
<evidence type="ECO:0000256" key="6">
    <source>
        <dbReference type="ARBA" id="ARBA00023196"/>
    </source>
</evidence>
<dbReference type="InterPro" id="IPR020781">
    <property type="entry name" value="ATPase_OSCP/d_CS"/>
</dbReference>
<gene>
    <name evidence="8" type="primary">atpH</name>
    <name evidence="9" type="ORF">QP027_04385</name>
</gene>
<evidence type="ECO:0000256" key="1">
    <source>
        <dbReference type="ARBA" id="ARBA00004370"/>
    </source>
</evidence>
<reference evidence="9 10" key="1">
    <citation type="submission" date="2023-05" db="EMBL/GenBank/DDBJ databases">
        <title>Corynebacterium suedekumii sp. nov. and Corynebacterium breve sp. nov. isolated from raw cow's milk.</title>
        <authorList>
            <person name="Baer M.K."/>
            <person name="Mehl L."/>
            <person name="Hellmuth R."/>
            <person name="Marke G."/>
            <person name="Lipski A."/>
        </authorList>
    </citation>
    <scope>NUCLEOTIDE SEQUENCE [LARGE SCALE GENOMIC DNA]</scope>
    <source>
        <strain evidence="9 10">R4</strain>
    </source>
</reference>
<keyword evidence="8" id="KW-1003">Cell membrane</keyword>
<dbReference type="EMBL" id="CP126969">
    <property type="protein sequence ID" value="WIM68635.1"/>
    <property type="molecule type" value="Genomic_DNA"/>
</dbReference>